<evidence type="ECO:0000313" key="1">
    <source>
        <dbReference type="EMBL" id="CDF33371.1"/>
    </source>
</evidence>
<keyword evidence="2" id="KW-1185">Reference proteome</keyword>
<dbReference type="GeneID" id="17320885"/>
<dbReference type="EMBL" id="HG001642">
    <property type="protein sequence ID" value="CDF33371.1"/>
    <property type="molecule type" value="Genomic_DNA"/>
</dbReference>
<evidence type="ECO:0000313" key="2">
    <source>
        <dbReference type="Proteomes" id="UP000012073"/>
    </source>
</evidence>
<dbReference type="Proteomes" id="UP000012073">
    <property type="component" value="Unassembled WGS sequence"/>
</dbReference>
<name>R7Q7K3_CHOCR</name>
<gene>
    <name evidence="1" type="ORF">CHC_T00001957001</name>
</gene>
<sequence>MSLVTVNLDIDLIGSARELVKVSKAGALAIKSMKAKVENMTILEWIRNAAREDAIIVWALEYQGIPDAIWKQLAGGVEEDSLSAAGVLSALYDVQLAYMMGVATFPGTAKRRAHLGNVIAAVHQAPANLTYEEVFPSGSIDDLGYLDLESTIPKGQWITYDGDFNSKHTVNGRFSYSDGKFAIKLSGGCAVRYHAGSLQVYCRDDDFEKLIGPRTQWRTPNQDLLEAAAIRCASSKVEWDAFIRARYITVNVMAVAPEDDLDNVFSPISGQEWAFFYRELHWSVTEAERAIRSSAMFDCSLTQRVTMSRADRDADILRKRLVPVGPGNVLKSRRHELSEADDERHVIGYSVRGLLNRIISGIGEDGPARLMRVLVGTLQRSQKCTRLEAAEVRLISAMRTLLGCSAPQVYSKYFSKRKVSYHIDTEGESFIYVPSSNVLYMSCNAMNGEDLVADPIPGEGIVASKPELVDSILLSHIVPSGGGVKLDDSGTDLLLKELRTDFRNAIRSWRSLAKARILPLWKDYTGRIQFSSAFEVIFNGCSNRHVAERAFMMWLNRLGAIPHKDSTHACLVRLMRAERKSPSSGFFVVYDKGLSTQGLDMYTEVTPDREYWRGDGIVCDPVSDKCYKLAETARGPGWKACDIVFKDVRSALRLEGNRLDRSDVLIGGQ</sequence>
<organism evidence="1 2">
    <name type="scientific">Chondrus crispus</name>
    <name type="common">Carrageen Irish moss</name>
    <name type="synonym">Polymorpha crispa</name>
    <dbReference type="NCBI Taxonomy" id="2769"/>
    <lineage>
        <taxon>Eukaryota</taxon>
        <taxon>Rhodophyta</taxon>
        <taxon>Florideophyceae</taxon>
        <taxon>Rhodymeniophycidae</taxon>
        <taxon>Gigartinales</taxon>
        <taxon>Gigartinaceae</taxon>
        <taxon>Chondrus</taxon>
    </lineage>
</organism>
<dbReference type="RefSeq" id="XP_005713174.1">
    <property type="nucleotide sequence ID" value="XM_005713117.1"/>
</dbReference>
<protein>
    <submittedName>
        <fullName evidence="1">Uncharacterized protein</fullName>
    </submittedName>
</protein>
<dbReference type="AlphaFoldDB" id="R7Q7K3"/>
<dbReference type="KEGG" id="ccp:CHC_T00001957001"/>
<proteinExistence type="predicted"/>
<reference evidence="2" key="1">
    <citation type="journal article" date="2013" name="Proc. Natl. Acad. Sci. U.S.A.">
        <title>Genome structure and metabolic features in the red seaweed Chondrus crispus shed light on evolution of the Archaeplastida.</title>
        <authorList>
            <person name="Collen J."/>
            <person name="Porcel B."/>
            <person name="Carre W."/>
            <person name="Ball S.G."/>
            <person name="Chaparro C."/>
            <person name="Tonon T."/>
            <person name="Barbeyron T."/>
            <person name="Michel G."/>
            <person name="Noel B."/>
            <person name="Valentin K."/>
            <person name="Elias M."/>
            <person name="Artiguenave F."/>
            <person name="Arun A."/>
            <person name="Aury J.M."/>
            <person name="Barbosa-Neto J.F."/>
            <person name="Bothwell J.H."/>
            <person name="Bouget F.Y."/>
            <person name="Brillet L."/>
            <person name="Cabello-Hurtado F."/>
            <person name="Capella-Gutierrez S."/>
            <person name="Charrier B."/>
            <person name="Cladiere L."/>
            <person name="Cock J.M."/>
            <person name="Coelho S.M."/>
            <person name="Colleoni C."/>
            <person name="Czjzek M."/>
            <person name="Da Silva C."/>
            <person name="Delage L."/>
            <person name="Denoeud F."/>
            <person name="Deschamps P."/>
            <person name="Dittami S.M."/>
            <person name="Gabaldon T."/>
            <person name="Gachon C.M."/>
            <person name="Groisillier A."/>
            <person name="Herve C."/>
            <person name="Jabbari K."/>
            <person name="Katinka M."/>
            <person name="Kloareg B."/>
            <person name="Kowalczyk N."/>
            <person name="Labadie K."/>
            <person name="Leblanc C."/>
            <person name="Lopez P.J."/>
            <person name="McLachlan D.H."/>
            <person name="Meslet-Cladiere L."/>
            <person name="Moustafa A."/>
            <person name="Nehr Z."/>
            <person name="Nyvall Collen P."/>
            <person name="Panaud O."/>
            <person name="Partensky F."/>
            <person name="Poulain J."/>
            <person name="Rensing S.A."/>
            <person name="Rousvoal S."/>
            <person name="Samson G."/>
            <person name="Symeonidi A."/>
            <person name="Weissenbach J."/>
            <person name="Zambounis A."/>
            <person name="Wincker P."/>
            <person name="Boyen C."/>
        </authorList>
    </citation>
    <scope>NUCLEOTIDE SEQUENCE [LARGE SCALE GENOMIC DNA]</scope>
    <source>
        <strain evidence="2">cv. Stackhouse</strain>
    </source>
</reference>
<accession>R7Q7K3</accession>
<dbReference type="Gramene" id="CDF33371">
    <property type="protein sequence ID" value="CDF33371"/>
    <property type="gene ID" value="CHC_T00001957001"/>
</dbReference>